<dbReference type="AlphaFoldDB" id="A0A6P1M2A8"/>
<name>A0A6P1M2A8_9BACT</name>
<evidence type="ECO:0000313" key="1">
    <source>
        <dbReference type="EMBL" id="QHI67967.1"/>
    </source>
</evidence>
<proteinExistence type="predicted"/>
<evidence type="ECO:0000313" key="2">
    <source>
        <dbReference type="Proteomes" id="UP000464954"/>
    </source>
</evidence>
<keyword evidence="2" id="KW-1185">Reference proteome</keyword>
<sequence length="62" mass="7048">MSMSGIAKYMHLSQTIDLRRDKERYLRLPDGRASRTMLMTEKQAATFSAACSRRVLGTRLAV</sequence>
<dbReference type="RefSeq" id="WP_160626001.1">
    <property type="nucleotide sequence ID" value="NZ_CP047593.1"/>
</dbReference>
<organism evidence="1 2">
    <name type="scientific">Tichowtungia aerotolerans</name>
    <dbReference type="NCBI Taxonomy" id="2697043"/>
    <lineage>
        <taxon>Bacteria</taxon>
        <taxon>Pseudomonadati</taxon>
        <taxon>Kiritimatiellota</taxon>
        <taxon>Tichowtungiia</taxon>
        <taxon>Tichowtungiales</taxon>
        <taxon>Tichowtungiaceae</taxon>
        <taxon>Tichowtungia</taxon>
    </lineage>
</organism>
<reference evidence="1 2" key="1">
    <citation type="submission" date="2020-01" db="EMBL/GenBank/DDBJ databases">
        <title>Ponticoccus aerotolerans gen. nov., sp. nov., an anaerobic bacterium and proposal of Ponticoccusceae fam. nov., Ponticoccusles ord. nov. and Ponticoccuse classis nov. in the phylum Kiritimatiellaeota.</title>
        <authorList>
            <person name="Zhou L.Y."/>
            <person name="Du Z.J."/>
        </authorList>
    </citation>
    <scope>NUCLEOTIDE SEQUENCE [LARGE SCALE GENOMIC DNA]</scope>
    <source>
        <strain evidence="1 2">S-5007</strain>
    </source>
</reference>
<dbReference type="EMBL" id="CP047593">
    <property type="protein sequence ID" value="QHI67967.1"/>
    <property type="molecule type" value="Genomic_DNA"/>
</dbReference>
<dbReference type="Proteomes" id="UP000464954">
    <property type="component" value="Chromosome"/>
</dbReference>
<dbReference type="KEGG" id="taer:GT409_00390"/>
<accession>A0A6P1M2A8</accession>
<gene>
    <name evidence="1" type="ORF">GT409_00390</name>
</gene>
<protein>
    <submittedName>
        <fullName evidence="1">Uncharacterized protein</fullName>
    </submittedName>
</protein>